<comment type="caution">
    <text evidence="9">The sequence shown here is derived from an EMBL/GenBank/DDBJ whole genome shotgun (WGS) entry which is preliminary data.</text>
</comment>
<evidence type="ECO:0000256" key="4">
    <source>
        <dbReference type="ARBA" id="ARBA00022989"/>
    </source>
</evidence>
<reference evidence="9 10" key="1">
    <citation type="submission" date="2014-03" db="EMBL/GenBank/DDBJ databases">
        <title>Genome sequence of Clostridium litorale W6, DSM 5388.</title>
        <authorList>
            <person name="Poehlein A."/>
            <person name="Jagirdar A."/>
            <person name="Khonsari B."/>
            <person name="Chibani C.M."/>
            <person name="Gutierrez Gutierrez D.A."/>
            <person name="Davydova E."/>
            <person name="Alghaithi H.S."/>
            <person name="Nair K.P."/>
            <person name="Dhamotharan K."/>
            <person name="Chandran L."/>
            <person name="G W."/>
            <person name="Daniel R."/>
        </authorList>
    </citation>
    <scope>NUCLEOTIDE SEQUENCE [LARGE SCALE GENOMIC DNA]</scope>
    <source>
        <strain evidence="9 10">W6</strain>
    </source>
</reference>
<feature type="transmembrane region" description="Helical" evidence="6">
    <location>
        <begin position="541"/>
        <end position="560"/>
    </location>
</feature>
<feature type="transmembrane region" description="Helical" evidence="6">
    <location>
        <begin position="353"/>
        <end position="371"/>
    </location>
</feature>
<sequence length="579" mass="61830">MKKRNITAILTIILVLAMTGSAFAVDPEVAQANADKFGMWTIIPPLVAIVLAFVTKNVVLSLFIGVFSGTFMIGLNGSNIIMAIFNGFMMIIDQVLGSLSDSWNAGIILQCLTIGGLIALVSKMGGAKAVAESLAKKAKSPTSAQLITWALGMLVFFDDYANSLIVGPIMRPVADKMRISREKLAFVIDATAAPISGIALISTWVGYELSLIKEAYDGIGQSVNAYGIFVQTIPYRFYNILILLFIMFTAVMLKEFGPMYKAEKRARETGKLLPDGAKPMVSDETTELEPKAGIKLSIWNAIIPIGVLIGSAFVGFYYNGYLALSPEMQAAVMEKPFSFIAIRETFGASDASIVLFQAALIGSIVAMAMGLKQKIFSLSEAIDTWVHGMKSLVITGVILLLAWSLSGVIKELGTAKFLVSILSGSIPKFLLPTIIFILGSIISFATGTSYGTMGILMPLTIPLAYAISPENSYVVMSAGAVLTGAIFGDHCSPISDTTILSSMGSACDHLEHTRTQMVYALTVAGISIVFGYIPAGLGVPMVIVMPVSIIATGLTVFFLGKSVKDFELQTGEITEEKVI</sequence>
<name>A0A069RHM5_PEPLI</name>
<evidence type="ECO:0000256" key="3">
    <source>
        <dbReference type="ARBA" id="ARBA00022692"/>
    </source>
</evidence>
<gene>
    <name evidence="9" type="ORF">CLIT_23c00390</name>
</gene>
<feature type="transmembrane region" description="Helical" evidence="6">
    <location>
        <begin position="237"/>
        <end position="257"/>
    </location>
</feature>
<evidence type="ECO:0000313" key="9">
    <source>
        <dbReference type="EMBL" id="KDR93767.1"/>
    </source>
</evidence>
<feature type="transmembrane region" description="Helical" evidence="6">
    <location>
        <begin position="298"/>
        <end position="318"/>
    </location>
</feature>
<feature type="transmembrane region" description="Helical" evidence="6">
    <location>
        <begin position="429"/>
        <end position="450"/>
    </location>
</feature>
<keyword evidence="5 6" id="KW-0472">Membrane</keyword>
<accession>A0A069RHM5</accession>
<evidence type="ECO:0000256" key="2">
    <source>
        <dbReference type="ARBA" id="ARBA00022475"/>
    </source>
</evidence>
<dbReference type="EMBL" id="JJMM01000026">
    <property type="protein sequence ID" value="KDR93767.1"/>
    <property type="molecule type" value="Genomic_DNA"/>
</dbReference>
<feature type="transmembrane region" description="Helical" evidence="6">
    <location>
        <begin position="392"/>
        <end position="409"/>
    </location>
</feature>
<dbReference type="GO" id="GO:0005886">
    <property type="term" value="C:plasma membrane"/>
    <property type="evidence" value="ECO:0007669"/>
    <property type="project" value="UniProtKB-SubCell"/>
</dbReference>
<dbReference type="Pfam" id="PF03553">
    <property type="entry name" value="Na_H_antiporter"/>
    <property type="match status" value="2"/>
</dbReference>
<feature type="transmembrane region" description="Helical" evidence="6">
    <location>
        <begin position="518"/>
        <end position="535"/>
    </location>
</feature>
<comment type="subcellular location">
    <subcellularLocation>
        <location evidence="1">Cell membrane</location>
        <topology evidence="1">Multi-pass membrane protein</topology>
    </subcellularLocation>
</comment>
<feature type="transmembrane region" description="Helical" evidence="6">
    <location>
        <begin position="40"/>
        <end position="67"/>
    </location>
</feature>
<organism evidence="9 10">
    <name type="scientific">Peptoclostridium litorale DSM 5388</name>
    <dbReference type="NCBI Taxonomy" id="1121324"/>
    <lineage>
        <taxon>Bacteria</taxon>
        <taxon>Bacillati</taxon>
        <taxon>Bacillota</taxon>
        <taxon>Clostridia</taxon>
        <taxon>Peptostreptococcales</taxon>
        <taxon>Peptoclostridiaceae</taxon>
        <taxon>Peptoclostridium</taxon>
    </lineage>
</organism>
<feature type="signal peptide" evidence="7">
    <location>
        <begin position="1"/>
        <end position="24"/>
    </location>
</feature>
<evidence type="ECO:0000256" key="6">
    <source>
        <dbReference type="SAM" id="Phobius"/>
    </source>
</evidence>
<evidence type="ECO:0000313" key="10">
    <source>
        <dbReference type="Proteomes" id="UP000027946"/>
    </source>
</evidence>
<feature type="chain" id="PRO_5010306806" evidence="7">
    <location>
        <begin position="25"/>
        <end position="579"/>
    </location>
</feature>
<keyword evidence="7" id="KW-0732">Signal</keyword>
<dbReference type="eggNOG" id="COG1757">
    <property type="taxonomic scope" value="Bacteria"/>
</dbReference>
<keyword evidence="2" id="KW-1003">Cell membrane</keyword>
<feature type="transmembrane region" description="Helical" evidence="6">
    <location>
        <begin position="184"/>
        <end position="207"/>
    </location>
</feature>
<keyword evidence="10" id="KW-1185">Reference proteome</keyword>
<proteinExistence type="predicted"/>
<evidence type="ECO:0000256" key="5">
    <source>
        <dbReference type="ARBA" id="ARBA00023136"/>
    </source>
</evidence>
<dbReference type="Proteomes" id="UP000027946">
    <property type="component" value="Unassembled WGS sequence"/>
</dbReference>
<feature type="transmembrane region" description="Helical" evidence="6">
    <location>
        <begin position="103"/>
        <end position="121"/>
    </location>
</feature>
<dbReference type="InterPro" id="IPR018461">
    <property type="entry name" value="Na/H_Antiport_NhaC-like_C"/>
</dbReference>
<evidence type="ECO:0000256" key="1">
    <source>
        <dbReference type="ARBA" id="ARBA00004651"/>
    </source>
</evidence>
<dbReference type="STRING" id="1121324.CLIT_23c00390"/>
<protein>
    <submittedName>
        <fullName evidence="9">Na+/H+ antiporter</fullName>
    </submittedName>
</protein>
<dbReference type="AlphaFoldDB" id="A0A069RHM5"/>
<feature type="domain" description="Na+/H+ antiporter NhaC-like C-terminal" evidence="8">
    <location>
        <begin position="5"/>
        <end position="196"/>
    </location>
</feature>
<keyword evidence="4 6" id="KW-1133">Transmembrane helix</keyword>
<feature type="domain" description="Na+/H+ antiporter NhaC-like C-terminal" evidence="8">
    <location>
        <begin position="200"/>
        <end position="530"/>
    </location>
</feature>
<evidence type="ECO:0000256" key="7">
    <source>
        <dbReference type="SAM" id="SignalP"/>
    </source>
</evidence>
<dbReference type="PANTHER" id="PTHR43478">
    <property type="entry name" value="NA+/H+ ANTIPORTER-RELATED"/>
    <property type="match status" value="1"/>
</dbReference>
<dbReference type="PANTHER" id="PTHR43478:SF1">
    <property type="entry name" value="NA+_H+ ANTIPORTER NHAC-LIKE C-TERMINAL DOMAIN-CONTAINING PROTEIN"/>
    <property type="match status" value="1"/>
</dbReference>
<dbReference type="OrthoDB" id="9762978at2"/>
<evidence type="ECO:0000259" key="8">
    <source>
        <dbReference type="Pfam" id="PF03553"/>
    </source>
</evidence>
<keyword evidence="3 6" id="KW-0812">Transmembrane</keyword>